<dbReference type="RefSeq" id="WP_363796518.1">
    <property type="nucleotide sequence ID" value="NZ_CP159925.1"/>
</dbReference>
<accession>A0AAU8MPX0</accession>
<feature type="compositionally biased region" description="Low complexity" evidence="1">
    <location>
        <begin position="150"/>
        <end position="159"/>
    </location>
</feature>
<evidence type="ECO:0008006" key="3">
    <source>
        <dbReference type="Google" id="ProtNLM"/>
    </source>
</evidence>
<protein>
    <recommendedName>
        <fullName evidence="3">Peptidoglycan-binding protein</fullName>
    </recommendedName>
</protein>
<proteinExistence type="predicted"/>
<name>A0AAU8MPX0_9GAMM</name>
<feature type="region of interest" description="Disordered" evidence="1">
    <location>
        <begin position="150"/>
        <end position="289"/>
    </location>
</feature>
<sequence length="360" mass="36652">MNRRPDAPDPLTAEERELADRLLRVGPHDGPSPALDARILTAAHAAVAQAPRARPRSRWPAWIGVAASLSLAVGIAWQLRPTGKSFEAVGEDPATVSAPAATAAETEAITAATPGRDSAAAADAAAVAPAAVPPPLEVADAAGAAAAPALPARTQAAAPMPAGDARRERSAEAPQAEPHQARRAPPQAFSLPEEPAPIDMPAPPPAPPAPPAPASAAPAAPSSAVSSRSSVPAAQNAAAGRDQSQDYRAAETRPAPLASETAARKATAAGAVEAKAAPAAAPAAEAAADSVALDRIEVTGSRIGAAADADDARLAPAQWLQRIREYRDAGQIERARDGLRRFRSAHPRTRIPDDLRPLLK</sequence>
<dbReference type="AlphaFoldDB" id="A0AAU8MPX0"/>
<feature type="compositionally biased region" description="Low complexity" evidence="1">
    <location>
        <begin position="257"/>
        <end position="289"/>
    </location>
</feature>
<feature type="compositionally biased region" description="Low complexity" evidence="1">
    <location>
        <begin position="214"/>
        <end position="234"/>
    </location>
</feature>
<gene>
    <name evidence="2" type="ORF">ABU614_14595</name>
</gene>
<feature type="compositionally biased region" description="Pro residues" evidence="1">
    <location>
        <begin position="194"/>
        <end position="213"/>
    </location>
</feature>
<dbReference type="EMBL" id="CP159925">
    <property type="protein sequence ID" value="XCO73616.1"/>
    <property type="molecule type" value="Genomic_DNA"/>
</dbReference>
<reference evidence="2" key="1">
    <citation type="submission" date="2024-06" db="EMBL/GenBank/DDBJ databases">
        <authorList>
            <person name="Li S."/>
        </authorList>
    </citation>
    <scope>NUCLEOTIDE SEQUENCE</scope>
    <source>
        <strain evidence="2">SR10</strain>
    </source>
</reference>
<evidence type="ECO:0000256" key="1">
    <source>
        <dbReference type="SAM" id="MobiDB-lite"/>
    </source>
</evidence>
<evidence type="ECO:0000313" key="2">
    <source>
        <dbReference type="EMBL" id="XCO73616.1"/>
    </source>
</evidence>
<organism evidence="2">
    <name type="scientific">Lysobacter firmicutimachus</name>
    <dbReference type="NCBI Taxonomy" id="1792846"/>
    <lineage>
        <taxon>Bacteria</taxon>
        <taxon>Pseudomonadati</taxon>
        <taxon>Pseudomonadota</taxon>
        <taxon>Gammaproteobacteria</taxon>
        <taxon>Lysobacterales</taxon>
        <taxon>Lysobacteraceae</taxon>
        <taxon>Lysobacter</taxon>
    </lineage>
</organism>